<evidence type="ECO:0000256" key="1">
    <source>
        <dbReference type="RuleBase" id="RU363098"/>
    </source>
</evidence>
<dbReference type="Proteomes" id="UP000292702">
    <property type="component" value="Unassembled WGS sequence"/>
</dbReference>
<dbReference type="Pfam" id="PF05183">
    <property type="entry name" value="RdRP"/>
    <property type="match status" value="1"/>
</dbReference>
<organism evidence="4 5">
    <name type="scientific">Steccherinum ochraceum</name>
    <dbReference type="NCBI Taxonomy" id="92696"/>
    <lineage>
        <taxon>Eukaryota</taxon>
        <taxon>Fungi</taxon>
        <taxon>Dikarya</taxon>
        <taxon>Basidiomycota</taxon>
        <taxon>Agaricomycotina</taxon>
        <taxon>Agaricomycetes</taxon>
        <taxon>Polyporales</taxon>
        <taxon>Steccherinaceae</taxon>
        <taxon>Steccherinum</taxon>
    </lineage>
</organism>
<dbReference type="GO" id="GO:0003968">
    <property type="term" value="F:RNA-directed RNA polymerase activity"/>
    <property type="evidence" value="ECO:0007669"/>
    <property type="project" value="UniProtKB-KW"/>
</dbReference>
<feature type="region of interest" description="Disordered" evidence="2">
    <location>
        <begin position="17"/>
        <end position="132"/>
    </location>
</feature>
<sequence length="1212" mass="134696">MRTITIQGCPMRLSTDVELPGISEENEVSPATIDDSEDEDEYDRQFKPLPGLKFDIAPEVVTPPPLPPPAKIKKRRTKDRQLSDKGVGTDTSDYHHAVPFIQQQSNLCTPSDDERYWTADGEDGGDEGDSDVQEVEEMLAGGADKNPLRSISLSSFTLSGPSRSGTLTSIGTSSSDSSRSNSRKRIRLDNSPAASEGSKVKAIPSQLKRKQERDEAIRAIQRQTTAPSLPDIRAQDDLSAAMPPVALTVDSAHNISFICHNTEAVASMDACDLAFGTQYEIARGVSDGSWTWSDVTPAIIMSLRGSNSETAHRVDRILGKGKGRLISNSKVWEELDREQAAIKENKMRGLGLQGDWEGVRNWYGGRLQLVAHVQKNGNGYALKLGRIEMKKSHRFARFLGSRHIMQFKLPEKFDDGQDFMLRRFILLGRVFVPFCVKDGNVHLVEINQDFERQPLLSQGDQYRISFNGLILWYNPMDLNGNQPVNKWIARFDLGLSTSVPVLCFAPENIFYLDDEYAPHTGSSKVPTEKIYTDGCGFMNGAALMAVMRQLAGLGSDRDRRPTAVQGRILGSKGLWVLHPEDQSPDAPPRIWIRDSQIKVKLVAPGPNGERWTAGQLAELHPAHLIFDLVAPSRSSTGSRLSRSTIMNLSHNKVPTPVLVDLMRTSLLLEISPLLSWTGLHAERTAAGAARALGLTRWIQENGQEADDTDAESESLSATEDVMSLHEKILSALQAGFSPLDNLHLYEDFRAAITRTMTKFVKEYHITIPESADAFIVPDPYGVLNEGEIHFKSSRNLRDPLEFQYPDILTGDVLIYRNPCRLPSDVRKVEAVQHPQLAEYMDVIVLPVKGAQSLASILAGGDVDGDVAVCIYDDALVKHFSNSPICKEPPQFLATNFEPLSSVQTVSNLRDHIKRLPANDAQLVLQRRLLSSFTANFQIGKYSKCHENAAYAQGYDNPVTVRLAFMFNTVLDSRKTGLVVKDDIHKQDMRDFNRDPPDCMSDPNRPPSTGNSNALRRQVKGPKFILEQLLEEGARLQTERLSQYESLRPVMEVDNDLTAPYRRAKDLESQMCPEWAEELRTVEALVEECCVEGWTNVNWGPSTPGKFATEKQKKKRAESNRVFQAAVHKFSTQPSVDKVPRLSRTGILDEVKASYAYSHKPGFAIRAAFRQLCTIKARTKGLLPITNAVGQSMSVSSAAQRVYTAQTDSMDVD</sequence>
<dbReference type="GO" id="GO:0003723">
    <property type="term" value="F:RNA binding"/>
    <property type="evidence" value="ECO:0007669"/>
    <property type="project" value="UniProtKB-KW"/>
</dbReference>
<evidence type="ECO:0000256" key="2">
    <source>
        <dbReference type="SAM" id="MobiDB-lite"/>
    </source>
</evidence>
<dbReference type="GO" id="GO:0031380">
    <property type="term" value="C:nuclear RNA-directed RNA polymerase complex"/>
    <property type="evidence" value="ECO:0007669"/>
    <property type="project" value="TreeGrafter"/>
</dbReference>
<proteinExistence type="inferred from homology"/>
<evidence type="ECO:0000313" key="4">
    <source>
        <dbReference type="EMBL" id="TCD64750.1"/>
    </source>
</evidence>
<dbReference type="PANTHER" id="PTHR23079">
    <property type="entry name" value="RNA-DEPENDENT RNA POLYMERASE"/>
    <property type="match status" value="1"/>
</dbReference>
<reference evidence="4 5" key="1">
    <citation type="submission" date="2018-11" db="EMBL/GenBank/DDBJ databases">
        <title>Genome assembly of Steccherinum ochraceum LE-BIN_3174, the white-rot fungus of the Steccherinaceae family (The Residual Polyporoid clade, Polyporales, Basidiomycota).</title>
        <authorList>
            <person name="Fedorova T.V."/>
            <person name="Glazunova O.A."/>
            <person name="Landesman E.O."/>
            <person name="Moiseenko K.V."/>
            <person name="Psurtseva N.V."/>
            <person name="Savinova O.S."/>
            <person name="Shakhova N.V."/>
            <person name="Tyazhelova T.V."/>
            <person name="Vasina D.V."/>
        </authorList>
    </citation>
    <scope>NUCLEOTIDE SEQUENCE [LARGE SCALE GENOMIC DNA]</scope>
    <source>
        <strain evidence="4 5">LE-BIN_3174</strain>
    </source>
</reference>
<dbReference type="STRING" id="92696.A0A4R0RA41"/>
<gene>
    <name evidence="4" type="ORF">EIP91_003672</name>
</gene>
<dbReference type="EMBL" id="RWJN01000218">
    <property type="protein sequence ID" value="TCD64750.1"/>
    <property type="molecule type" value="Genomic_DNA"/>
</dbReference>
<evidence type="ECO:0000259" key="3">
    <source>
        <dbReference type="Pfam" id="PF05183"/>
    </source>
</evidence>
<feature type="region of interest" description="Disordered" evidence="2">
    <location>
        <begin position="155"/>
        <end position="214"/>
    </location>
</feature>
<name>A0A4R0RA41_9APHY</name>
<keyword evidence="1" id="KW-0808">Transferase</keyword>
<comment type="catalytic activity">
    <reaction evidence="1">
        <text>RNA(n) + a ribonucleoside 5'-triphosphate = RNA(n+1) + diphosphate</text>
        <dbReference type="Rhea" id="RHEA:21248"/>
        <dbReference type="Rhea" id="RHEA-COMP:14527"/>
        <dbReference type="Rhea" id="RHEA-COMP:17342"/>
        <dbReference type="ChEBI" id="CHEBI:33019"/>
        <dbReference type="ChEBI" id="CHEBI:61557"/>
        <dbReference type="ChEBI" id="CHEBI:140395"/>
        <dbReference type="EC" id="2.7.7.48"/>
    </reaction>
</comment>
<feature type="compositionally biased region" description="Acidic residues" evidence="2">
    <location>
        <begin position="120"/>
        <end position="132"/>
    </location>
</feature>
<protein>
    <recommendedName>
        <fullName evidence="1">RNA-dependent RNA polymerase</fullName>
        <ecNumber evidence="1">2.7.7.48</ecNumber>
    </recommendedName>
</protein>
<feature type="domain" description="RDRP core" evidence="3">
    <location>
        <begin position="384"/>
        <end position="1003"/>
    </location>
</feature>
<comment type="similarity">
    <text evidence="1">Belongs to the RdRP family.</text>
</comment>
<dbReference type="PANTHER" id="PTHR23079:SF14">
    <property type="entry name" value="RNA-DEPENDENT RNA POLYMERASE"/>
    <property type="match status" value="1"/>
</dbReference>
<dbReference type="EC" id="2.7.7.48" evidence="1"/>
<dbReference type="InterPro" id="IPR057596">
    <property type="entry name" value="RDRP_core"/>
</dbReference>
<accession>A0A4R0RA41</accession>
<comment type="caution">
    <text evidence="4">The sequence shown here is derived from an EMBL/GenBank/DDBJ whole genome shotgun (WGS) entry which is preliminary data.</text>
</comment>
<dbReference type="InterPro" id="IPR007855">
    <property type="entry name" value="RDRP"/>
</dbReference>
<keyword evidence="1" id="KW-0694">RNA-binding</keyword>
<feature type="compositionally biased region" description="Low complexity" evidence="2">
    <location>
        <begin position="162"/>
        <end position="180"/>
    </location>
</feature>
<feature type="compositionally biased region" description="Pro residues" evidence="2">
    <location>
        <begin position="61"/>
        <end position="70"/>
    </location>
</feature>
<dbReference type="GO" id="GO:0030422">
    <property type="term" value="P:siRNA processing"/>
    <property type="evidence" value="ECO:0007669"/>
    <property type="project" value="TreeGrafter"/>
</dbReference>
<dbReference type="AlphaFoldDB" id="A0A4R0RA41"/>
<feature type="region of interest" description="Disordered" evidence="2">
    <location>
        <begin position="988"/>
        <end position="1014"/>
    </location>
</feature>
<keyword evidence="1" id="KW-0548">Nucleotidyltransferase</keyword>
<dbReference type="OrthoDB" id="10055769at2759"/>
<keyword evidence="1" id="KW-0696">RNA-directed RNA polymerase</keyword>
<evidence type="ECO:0000313" key="5">
    <source>
        <dbReference type="Proteomes" id="UP000292702"/>
    </source>
</evidence>
<keyword evidence="5" id="KW-1185">Reference proteome</keyword>